<dbReference type="EMBL" id="VJMI01000923">
    <property type="protein sequence ID" value="KAF0775839.1"/>
    <property type="molecule type" value="Genomic_DNA"/>
</dbReference>
<evidence type="ECO:0000313" key="2">
    <source>
        <dbReference type="Proteomes" id="UP000469452"/>
    </source>
</evidence>
<sequence length="114" mass="12079">MQALTPQEASTVGNDWFKSPLSLHPTQKLVPLPALGELKRVLGATAARGVVLTARHTSLEANIRDVLGIYGVSPDAVVGKPDHLIADVAGQTQDSQVAARTKENIAFKLDILTS</sequence>
<accession>A0A6A5AZ13</accession>
<evidence type="ECO:0000313" key="1">
    <source>
        <dbReference type="EMBL" id="KAF0775839.1"/>
    </source>
</evidence>
<comment type="caution">
    <text evidence="1">The sequence shown here is derived from an EMBL/GenBank/DDBJ whole genome shotgun (WGS) entry which is preliminary data.</text>
</comment>
<proteinExistence type="predicted"/>
<dbReference type="Proteomes" id="UP000469452">
    <property type="component" value="Unassembled WGS sequence"/>
</dbReference>
<reference evidence="1 2" key="1">
    <citation type="submission" date="2019-06" db="EMBL/GenBank/DDBJ databases">
        <title>Genomics analysis of Aphanomyces spp. identifies a new class of oomycete effector associated with host adaptation.</title>
        <authorList>
            <person name="Gaulin E."/>
        </authorList>
    </citation>
    <scope>NUCLEOTIDE SEQUENCE [LARGE SCALE GENOMIC DNA]</scope>
    <source>
        <strain evidence="1 2">E</strain>
    </source>
</reference>
<dbReference type="AlphaFoldDB" id="A0A6A5AZ13"/>
<name>A0A6A5AZ13_APHAT</name>
<gene>
    <name evidence="1" type="ORF">AaE_000462</name>
</gene>
<organism evidence="1 2">
    <name type="scientific">Aphanomyces astaci</name>
    <name type="common">Crayfish plague agent</name>
    <dbReference type="NCBI Taxonomy" id="112090"/>
    <lineage>
        <taxon>Eukaryota</taxon>
        <taxon>Sar</taxon>
        <taxon>Stramenopiles</taxon>
        <taxon>Oomycota</taxon>
        <taxon>Saprolegniomycetes</taxon>
        <taxon>Saprolegniales</taxon>
        <taxon>Verrucalvaceae</taxon>
        <taxon>Aphanomyces</taxon>
    </lineage>
</organism>
<protein>
    <submittedName>
        <fullName evidence="1">Uncharacterized protein</fullName>
    </submittedName>
</protein>